<feature type="compositionally biased region" description="Acidic residues" evidence="6">
    <location>
        <begin position="242"/>
        <end position="265"/>
    </location>
</feature>
<keyword evidence="4" id="KW-0862">Zinc</keyword>
<dbReference type="SUPFAM" id="SSF57667">
    <property type="entry name" value="beta-beta-alpha zinc fingers"/>
    <property type="match status" value="5"/>
</dbReference>
<evidence type="ECO:0000313" key="8">
    <source>
        <dbReference type="Proteomes" id="UP000694920"/>
    </source>
</evidence>
<dbReference type="PANTHER" id="PTHR24379">
    <property type="entry name" value="KRAB AND ZINC FINGER DOMAIN-CONTAINING"/>
    <property type="match status" value="1"/>
</dbReference>
<dbReference type="FunFam" id="3.30.160.60:FF:001049">
    <property type="entry name" value="zinc finger protein 319"/>
    <property type="match status" value="1"/>
</dbReference>
<name>A0AAJ7RRC3_CEPCN</name>
<dbReference type="SMART" id="SM00451">
    <property type="entry name" value="ZnF_U1"/>
    <property type="match status" value="4"/>
</dbReference>
<dbReference type="Proteomes" id="UP000694920">
    <property type="component" value="Unplaced"/>
</dbReference>
<feature type="region of interest" description="Disordered" evidence="6">
    <location>
        <begin position="76"/>
        <end position="98"/>
    </location>
</feature>
<proteinExistence type="predicted"/>
<feature type="domain" description="C2H2-type" evidence="7">
    <location>
        <begin position="805"/>
        <end position="831"/>
    </location>
</feature>
<evidence type="ECO:0000256" key="5">
    <source>
        <dbReference type="PROSITE-ProRule" id="PRU00042"/>
    </source>
</evidence>
<dbReference type="GO" id="GO:0008270">
    <property type="term" value="F:zinc ion binding"/>
    <property type="evidence" value="ECO:0007669"/>
    <property type="project" value="UniProtKB-KW"/>
</dbReference>
<dbReference type="PROSITE" id="PS00028">
    <property type="entry name" value="ZINC_FINGER_C2H2_1"/>
    <property type="match status" value="7"/>
</dbReference>
<feature type="domain" description="C2H2-type" evidence="7">
    <location>
        <begin position="972"/>
        <end position="1001"/>
    </location>
</feature>
<evidence type="ECO:0000256" key="1">
    <source>
        <dbReference type="ARBA" id="ARBA00022723"/>
    </source>
</evidence>
<dbReference type="InterPro" id="IPR036236">
    <property type="entry name" value="Znf_C2H2_sf"/>
</dbReference>
<dbReference type="Gene3D" id="3.30.160.60">
    <property type="entry name" value="Classic Zinc Finger"/>
    <property type="match status" value="5"/>
</dbReference>
<dbReference type="SMART" id="SM00355">
    <property type="entry name" value="ZnF_C2H2"/>
    <property type="match status" value="19"/>
</dbReference>
<accession>A0AAJ7RRC3</accession>
<protein>
    <submittedName>
        <fullName evidence="9 10">Zinc finger protein 91 isoform X1</fullName>
    </submittedName>
</protein>
<feature type="domain" description="C2H2-type" evidence="7">
    <location>
        <begin position="725"/>
        <end position="752"/>
    </location>
</feature>
<keyword evidence="3 5" id="KW-0863">Zinc-finger</keyword>
<feature type="domain" description="C2H2-type" evidence="7">
    <location>
        <begin position="876"/>
        <end position="903"/>
    </location>
</feature>
<organism evidence="8 10">
    <name type="scientific">Cephus cinctus</name>
    <name type="common">Wheat stem sawfly</name>
    <dbReference type="NCBI Taxonomy" id="211228"/>
    <lineage>
        <taxon>Eukaryota</taxon>
        <taxon>Metazoa</taxon>
        <taxon>Ecdysozoa</taxon>
        <taxon>Arthropoda</taxon>
        <taxon>Hexapoda</taxon>
        <taxon>Insecta</taxon>
        <taxon>Pterygota</taxon>
        <taxon>Neoptera</taxon>
        <taxon>Endopterygota</taxon>
        <taxon>Hymenoptera</taxon>
        <taxon>Cephoidea</taxon>
        <taxon>Cephidae</taxon>
        <taxon>Cephus</taxon>
    </lineage>
</organism>
<dbReference type="RefSeq" id="XP_024945628.1">
    <property type="nucleotide sequence ID" value="XM_025089860.1"/>
</dbReference>
<dbReference type="Pfam" id="PF00096">
    <property type="entry name" value="zf-C2H2"/>
    <property type="match status" value="3"/>
</dbReference>
<evidence type="ECO:0000259" key="7">
    <source>
        <dbReference type="PROSITE" id="PS50157"/>
    </source>
</evidence>
<evidence type="ECO:0000256" key="3">
    <source>
        <dbReference type="ARBA" id="ARBA00022771"/>
    </source>
</evidence>
<dbReference type="KEGG" id="ccin:107272572"/>
<reference evidence="9 10" key="1">
    <citation type="submission" date="2025-04" db="UniProtKB">
        <authorList>
            <consortium name="RefSeq"/>
        </authorList>
    </citation>
    <scope>IDENTIFICATION</scope>
</reference>
<dbReference type="PANTHER" id="PTHR24379:SF121">
    <property type="entry name" value="C2H2-TYPE DOMAIN-CONTAINING PROTEIN"/>
    <property type="match status" value="1"/>
</dbReference>
<keyword evidence="8" id="KW-1185">Reference proteome</keyword>
<evidence type="ECO:0000313" key="10">
    <source>
        <dbReference type="RefSeq" id="XP_024945628.1"/>
    </source>
</evidence>
<gene>
    <name evidence="9 10" type="primary">LOC107272572</name>
</gene>
<dbReference type="PROSITE" id="PS50157">
    <property type="entry name" value="ZINC_FINGER_C2H2_2"/>
    <property type="match status" value="6"/>
</dbReference>
<evidence type="ECO:0000313" key="9">
    <source>
        <dbReference type="RefSeq" id="XP_015605329.1"/>
    </source>
</evidence>
<sequence length="1091" mass="125009">MESYEDDDDTHFCIKCHATVNGLDNYVRHRQAGCQSSEKQEEVGRDTPSTPATTSYPEILNADAFFSSLELQSSSKMNSRRNESLIERGKKLGRPRGRRKIRKSIEENEGKEKIHMLPVVTDLDDPTDHFGIPSLVGFPDIVSASGKAGTSGKSCAQQMHNTKMENSGFNNKSENMAGSSCLETLIGTEVKQGDRKRIEDSQRIDQDQVWLEDTILEDLVTQDNKDMTHSQFTEYDYRQDDDSVDDSVDDNLPEDDSYSDTDDDRQDYPPRGHTGGKWKPGLSSSPPRSMVQVTEEDEEAEDNPEHPPPSYTGGKWKPSDNSPSQKEDEEQVKEAGEQPPPGHTRGKWVPGARTDIGSGYWCSPCGRNLASRLVYNRHLLSDLHARRSIQEFDGNIRLPRRTGPLLRKKSTSRRQRILALKAKQASDSVENSDRKRLRKREKEILWCEMCHARVRRAQMGKHLLSHYHCRVAGANPCGSKERKFILDNMANIVRQCPFQCAACRFYCNTEETFLRHWKSTFHKDIHSKIRGSYQCTSCDFWCDASDDMETHFKSSAHCDVVSVMKDSVPVVIRRQIPLSCSSCTRHFRYNIQLRFHARDTGHESVTGSDEYQQRIQCNLCPQVLRSFISLQRHQLTSHSKDQDQELNEVSKPAPYFCSFCSLKFSSAQEAVQHRRTSRHKEIVRLHKSQGSASRRVRECPHCGRRHVSLSEHKEHLLRSHPELCHRCPRCGMLFALPQDVTRHTKDHSCSDEGRPDETELHFKCTSCTFGTNSRAEFLFHEALHAGSFEDEERNPEEGVKAPRKYRCPECKKSYSKVSLRNHIRSHTGERPFPCAKCLTSFSRRSALNAHQKDCLFASCTTSGSGYQDETGRRRNYICAECDNGFYTKHALRQHMLRHAGKRFKCGLPGCPTILRTAAELRSHRLLVHETSAQDRKYTCSVCPYAAKTSIQLRRHTRRHELRTDEFKDSSYQSCPYSGCQFRTNLTSHMRRHVRRHTGVKPYKCRHCPYASNNLENLRKHVISTNLHPGQTIYECDVCQDDSYQTNFAKELRAHLLEAHPEKFPTPVQAGAHLSRYFETDPEDEPGANFNE</sequence>
<feature type="domain" description="C2H2-type" evidence="7">
    <location>
        <begin position="615"/>
        <end position="643"/>
    </location>
</feature>
<feature type="compositionally biased region" description="Polar residues" evidence="6">
    <location>
        <begin position="47"/>
        <end position="56"/>
    </location>
</feature>
<evidence type="ECO:0000256" key="6">
    <source>
        <dbReference type="SAM" id="MobiDB-lite"/>
    </source>
</evidence>
<dbReference type="GeneID" id="107272572"/>
<dbReference type="InterPro" id="IPR003604">
    <property type="entry name" value="Matrin/U1-like-C_Znf_C2H2"/>
</dbReference>
<feature type="domain" description="C2H2-type" evidence="7">
    <location>
        <begin position="832"/>
        <end position="852"/>
    </location>
</feature>
<keyword evidence="1" id="KW-0479">Metal-binding</keyword>
<evidence type="ECO:0000256" key="2">
    <source>
        <dbReference type="ARBA" id="ARBA00022737"/>
    </source>
</evidence>
<dbReference type="RefSeq" id="XP_015605329.1">
    <property type="nucleotide sequence ID" value="XM_015749843.2"/>
</dbReference>
<feature type="region of interest" description="Disordered" evidence="6">
    <location>
        <begin position="233"/>
        <end position="351"/>
    </location>
</feature>
<evidence type="ECO:0000256" key="4">
    <source>
        <dbReference type="ARBA" id="ARBA00022833"/>
    </source>
</evidence>
<feature type="region of interest" description="Disordered" evidence="6">
    <location>
        <begin position="35"/>
        <end position="56"/>
    </location>
</feature>
<feature type="compositionally biased region" description="Basic and acidic residues" evidence="6">
    <location>
        <begin position="80"/>
        <end position="90"/>
    </location>
</feature>
<keyword evidence="2" id="KW-0677">Repeat</keyword>
<dbReference type="GO" id="GO:0003676">
    <property type="term" value="F:nucleic acid binding"/>
    <property type="evidence" value="ECO:0007669"/>
    <property type="project" value="InterPro"/>
</dbReference>
<dbReference type="InterPro" id="IPR013087">
    <property type="entry name" value="Znf_C2H2_type"/>
</dbReference>
<dbReference type="AlphaFoldDB" id="A0AAJ7RRC3"/>